<dbReference type="EMBL" id="AKGD01000001">
    <property type="protein sequence ID" value="EIT72101.1"/>
    <property type="molecule type" value="Genomic_DNA"/>
</dbReference>
<dbReference type="SUPFAM" id="SSF141072">
    <property type="entry name" value="CalX-like"/>
    <property type="match status" value="2"/>
</dbReference>
<dbReference type="STRING" id="1172194.WQQ_22380"/>
<accession>I8I624</accession>
<keyword evidence="6" id="KW-0626">Porin</keyword>
<dbReference type="Pfam" id="PF01389">
    <property type="entry name" value="OmpA_membrane"/>
    <property type="match status" value="1"/>
</dbReference>
<dbReference type="InterPro" id="IPR000498">
    <property type="entry name" value="OmpA-like_TM_dom"/>
</dbReference>
<dbReference type="Gene3D" id="2.60.40.10">
    <property type="entry name" value="Immunoglobulins"/>
    <property type="match status" value="1"/>
</dbReference>
<dbReference type="PANTHER" id="PTHR11878">
    <property type="entry name" value="SODIUM/CALCIUM EXCHANGER"/>
    <property type="match status" value="1"/>
</dbReference>
<evidence type="ECO:0000256" key="2">
    <source>
        <dbReference type="ARBA" id="ARBA00022729"/>
    </source>
</evidence>
<dbReference type="AlphaFoldDB" id="I8I624"/>
<feature type="domain" description="Calx-beta" evidence="8">
    <location>
        <begin position="377"/>
        <end position="477"/>
    </location>
</feature>
<dbReference type="SMART" id="SM00237">
    <property type="entry name" value="Calx_beta"/>
    <property type="match status" value="2"/>
</dbReference>
<keyword evidence="6" id="KW-0812">Transmembrane</keyword>
<dbReference type="Gene3D" id="2.60.40.2030">
    <property type="match status" value="2"/>
</dbReference>
<evidence type="ECO:0000313" key="9">
    <source>
        <dbReference type="EMBL" id="EIT72101.1"/>
    </source>
</evidence>
<keyword evidence="3" id="KW-0677">Repeat</keyword>
<evidence type="ECO:0000256" key="5">
    <source>
        <dbReference type="ARBA" id="ARBA00023065"/>
    </source>
</evidence>
<dbReference type="GO" id="GO:0015288">
    <property type="term" value="F:porin activity"/>
    <property type="evidence" value="ECO:0007669"/>
    <property type="project" value="UniProtKB-KW"/>
</dbReference>
<dbReference type="GO" id="GO:0098703">
    <property type="term" value="P:calcium ion import across plasma membrane"/>
    <property type="evidence" value="ECO:0007669"/>
    <property type="project" value="TreeGrafter"/>
</dbReference>
<comment type="caution">
    <text evidence="9">The sequence shown here is derived from an EMBL/GenBank/DDBJ whole genome shotgun (WGS) entry which is preliminary data.</text>
</comment>
<dbReference type="GO" id="GO:0005432">
    <property type="term" value="F:calcium:sodium antiporter activity"/>
    <property type="evidence" value="ECO:0007669"/>
    <property type="project" value="TreeGrafter"/>
</dbReference>
<evidence type="ECO:0000259" key="8">
    <source>
        <dbReference type="SMART" id="SM00237"/>
    </source>
</evidence>
<dbReference type="GO" id="GO:0009279">
    <property type="term" value="C:cell outer membrane"/>
    <property type="evidence" value="ECO:0007669"/>
    <property type="project" value="InterPro"/>
</dbReference>
<keyword evidence="10" id="KW-1185">Reference proteome</keyword>
<protein>
    <recommendedName>
        <fullName evidence="8">Calx-beta domain-containing protein</fullName>
    </recommendedName>
</protein>
<dbReference type="InterPro" id="IPR011250">
    <property type="entry name" value="OMP/PagP_B-barrel"/>
</dbReference>
<evidence type="ECO:0000313" key="10">
    <source>
        <dbReference type="Proteomes" id="UP000003704"/>
    </source>
</evidence>
<dbReference type="GO" id="GO:0007154">
    <property type="term" value="P:cell communication"/>
    <property type="evidence" value="ECO:0007669"/>
    <property type="project" value="InterPro"/>
</dbReference>
<keyword evidence="2 7" id="KW-0732">Signal</keyword>
<comment type="similarity">
    <text evidence="1">Belongs to the outer membrane OOP (TC 1.B.6) superfamily. OmpA family.</text>
</comment>
<keyword evidence="5" id="KW-0406">Ion transport</keyword>
<dbReference type="Pfam" id="PF03160">
    <property type="entry name" value="Calx-beta"/>
    <property type="match status" value="2"/>
</dbReference>
<dbReference type="Proteomes" id="UP000003704">
    <property type="component" value="Unassembled WGS sequence"/>
</dbReference>
<evidence type="ECO:0000256" key="3">
    <source>
        <dbReference type="ARBA" id="ARBA00022737"/>
    </source>
</evidence>
<evidence type="ECO:0000256" key="1">
    <source>
        <dbReference type="ARBA" id="ARBA00005710"/>
    </source>
</evidence>
<keyword evidence="6" id="KW-0813">Transport</keyword>
<dbReference type="SUPFAM" id="SSF56925">
    <property type="entry name" value="OMPA-like"/>
    <property type="match status" value="1"/>
</dbReference>
<feature type="signal peptide" evidence="7">
    <location>
        <begin position="1"/>
        <end position="35"/>
    </location>
</feature>
<dbReference type="InterPro" id="IPR013783">
    <property type="entry name" value="Ig-like_fold"/>
</dbReference>
<dbReference type="PANTHER" id="PTHR11878:SF65">
    <property type="entry name" value="NA_CA-EXCHANGE PROTEIN, ISOFORM G"/>
    <property type="match status" value="1"/>
</dbReference>
<dbReference type="Gene3D" id="2.40.160.20">
    <property type="match status" value="1"/>
</dbReference>
<evidence type="ECO:0000256" key="7">
    <source>
        <dbReference type="SAM" id="SignalP"/>
    </source>
</evidence>
<keyword evidence="4" id="KW-0106">Calcium</keyword>
<dbReference type="InterPro" id="IPR038081">
    <property type="entry name" value="CalX-like_sf"/>
</dbReference>
<name>I8I624_9GAMM</name>
<feature type="domain" description="Calx-beta" evidence="8">
    <location>
        <begin position="490"/>
        <end position="597"/>
    </location>
</feature>
<dbReference type="InterPro" id="IPR003644">
    <property type="entry name" value="Calx_beta"/>
</dbReference>
<feature type="chain" id="PRO_5003713788" description="Calx-beta domain-containing protein" evidence="7">
    <location>
        <begin position="36"/>
        <end position="872"/>
    </location>
</feature>
<reference evidence="9 10" key="1">
    <citation type="journal article" date="2012" name="J. Bacteriol.">
        <title>Genome Sequence of n-Alkane-Degrading Hydrocarboniphaga effusa Strain AP103T (ATCC BAA-332T).</title>
        <authorList>
            <person name="Chang H.K."/>
            <person name="Zylstra G.J."/>
            <person name="Chae J.C."/>
        </authorList>
    </citation>
    <scope>NUCLEOTIDE SEQUENCE [LARGE SCALE GENOMIC DNA]</scope>
    <source>
        <strain evidence="9 10">AP103</strain>
    </source>
</reference>
<organism evidence="9 10">
    <name type="scientific">Hydrocarboniphaga effusa AP103</name>
    <dbReference type="NCBI Taxonomy" id="1172194"/>
    <lineage>
        <taxon>Bacteria</taxon>
        <taxon>Pseudomonadati</taxon>
        <taxon>Pseudomonadota</taxon>
        <taxon>Gammaproteobacteria</taxon>
        <taxon>Nevskiales</taxon>
        <taxon>Nevskiaceae</taxon>
        <taxon>Hydrocarboniphaga</taxon>
    </lineage>
</organism>
<sequence length="872" mass="89752">MFVSMFASTRRGLDRAVSLVFLFAFMAVLSAAADAAPPQVKTINGSPLTISVGDDLSFQVLNAEVPGVGQFYPSDATDIADAGWMVEVDGALYAPSFAEHTGGTATSALGETQPFSPQSIATSGTGTQADPYRITAVASLGDTGLTATMVVNYVNGSGYYGNTLTLGSSLPTPTSAKVFLGGDIYLADSDQGQPYFQDVAGSPGGRDCPDSGAAGEYFILLIPQSPADRYTATDYSDVWRQIGEDRGLDNRIDGEGCLDNGAALQWNVRVNPGQTVRLGSATSFGEIPPIAQFNITGLSVTQGQAGSSLQLEIAGIGFVSETRFDFGTGVAVSDIVVADDGRTALVTLNIAIDAAVGLHDVGGQQVPGGDRNATLAGAFEVLPPPPAGQLQFAPTAYTVDEAAGTVQLTVSRTDGGRGAASLRYATVNGSAGSPADFGAANASLNWADGDTAPKTIHISIVDDSANEGDEQFTVVLSEATGATLGSAITATVTIIDDDGGTEPPPPAGRLQLGQTAYSVNEGAGQLSVTVTRVGGSAGAASIRYATVNGSAVAPGDYTASSGTLNWADGDSAPKTLNIAIVDDSLVEGAETFAITLGNASGAQAGERLNATVTIVDNDNPTQPGGGKGNVKTGGGALGVWLLAPLAAMAGLRGRRRKALMPRGLKLSALVFGLGIVSLSLAEPASASSDDWYLGLRAGLAEAGVSDGSLTRGLRARDHEVNADLDGRDLGGVLYAGYRIGRVGIELGYLRLGQYKARLSGDLSSPEALVEDTADSIPGAGNAVLLATSWRLPVGHGVDLRPRVGAFWWSSKTELRVDQARYTHRRDGLGVDLGFGLDLPIAEHLRLGLNWELLRADDSGAQRLTTLQLEYTL</sequence>
<proteinExistence type="inferred from homology"/>
<evidence type="ECO:0000256" key="4">
    <source>
        <dbReference type="ARBA" id="ARBA00022837"/>
    </source>
</evidence>
<gene>
    <name evidence="9" type="ORF">WQQ_22380</name>
</gene>
<dbReference type="GO" id="GO:0046930">
    <property type="term" value="C:pore complex"/>
    <property type="evidence" value="ECO:0007669"/>
    <property type="project" value="UniProtKB-KW"/>
</dbReference>
<dbReference type="InterPro" id="IPR051171">
    <property type="entry name" value="CaCA"/>
</dbReference>
<evidence type="ECO:0000256" key="6">
    <source>
        <dbReference type="ARBA" id="ARBA00023114"/>
    </source>
</evidence>